<evidence type="ECO:0000313" key="1">
    <source>
        <dbReference type="EMBL" id="SQB99481.1"/>
    </source>
</evidence>
<evidence type="ECO:0000313" key="2">
    <source>
        <dbReference type="Proteomes" id="UP000250166"/>
    </source>
</evidence>
<dbReference type="EMBL" id="UAWL01000006">
    <property type="protein sequence ID" value="SQB99481.1"/>
    <property type="molecule type" value="Genomic_DNA"/>
</dbReference>
<protein>
    <recommendedName>
        <fullName evidence="3">DUF3240 domain-containing protein</fullName>
    </recommendedName>
</protein>
<accession>A0A2X3BF80</accession>
<dbReference type="AlphaFoldDB" id="A0A2X3BF80"/>
<dbReference type="InterPro" id="IPR021634">
    <property type="entry name" value="DUF3240"/>
</dbReference>
<dbReference type="Gene3D" id="3.30.70.120">
    <property type="match status" value="1"/>
</dbReference>
<dbReference type="Pfam" id="PF11582">
    <property type="entry name" value="DUF3240"/>
    <property type="match status" value="1"/>
</dbReference>
<sequence length="94" mass="11086">MCLLQIYIDSKLKDHIVDALLERSLNNFYYTDCNKYAAIDLLLSEREQVSGRKEYGSLCLFVEYDVAIELSEFFHQIYGKEDVNCFVFRGIERL</sequence>
<dbReference type="Proteomes" id="UP000250166">
    <property type="component" value="Unassembled WGS sequence"/>
</dbReference>
<evidence type="ECO:0008006" key="3">
    <source>
        <dbReference type="Google" id="ProtNLM"/>
    </source>
</evidence>
<reference evidence="1 2" key="1">
    <citation type="submission" date="2018-06" db="EMBL/GenBank/DDBJ databases">
        <authorList>
            <consortium name="Pathogen Informatics"/>
            <person name="Doyle S."/>
        </authorList>
    </citation>
    <scope>NUCLEOTIDE SEQUENCE [LARGE SCALE GENOMIC DNA]</scope>
    <source>
        <strain evidence="1 2">NCTC13102</strain>
    </source>
</reference>
<organism evidence="1 2">
    <name type="scientific">Helicobacter fennelliae</name>
    <dbReference type="NCBI Taxonomy" id="215"/>
    <lineage>
        <taxon>Bacteria</taxon>
        <taxon>Pseudomonadati</taxon>
        <taxon>Campylobacterota</taxon>
        <taxon>Epsilonproteobacteria</taxon>
        <taxon>Campylobacterales</taxon>
        <taxon>Helicobacteraceae</taxon>
        <taxon>Helicobacter</taxon>
    </lineage>
</organism>
<dbReference type="InterPro" id="IPR015867">
    <property type="entry name" value="N-reg_PII/ATP_PRibTrfase_C"/>
</dbReference>
<proteinExistence type="predicted"/>
<gene>
    <name evidence="1" type="ORF">NCTC13102_01805</name>
</gene>
<name>A0A2X3BF80_9HELI</name>
<dbReference type="RefSeq" id="WP_023949679.1">
    <property type="nucleotide sequence ID" value="NZ_JAERIV010000013.1"/>
</dbReference>